<dbReference type="InterPro" id="IPR036909">
    <property type="entry name" value="Cyt_c-like_dom_sf"/>
</dbReference>
<organism evidence="9 10">
    <name type="scientific">Marinibaculum pumilum</name>
    <dbReference type="NCBI Taxonomy" id="1766165"/>
    <lineage>
        <taxon>Bacteria</taxon>
        <taxon>Pseudomonadati</taxon>
        <taxon>Pseudomonadota</taxon>
        <taxon>Alphaproteobacteria</taxon>
        <taxon>Rhodospirillales</taxon>
        <taxon>Rhodospirillaceae</taxon>
        <taxon>Marinibaculum</taxon>
    </lineage>
</organism>
<evidence type="ECO:0000313" key="10">
    <source>
        <dbReference type="Proteomes" id="UP001595528"/>
    </source>
</evidence>
<dbReference type="InterPro" id="IPR004852">
    <property type="entry name" value="Di-haem_cyt_c_peroxidsae"/>
</dbReference>
<evidence type="ECO:0000256" key="4">
    <source>
        <dbReference type="ARBA" id="ARBA00023002"/>
    </source>
</evidence>
<protein>
    <submittedName>
        <fullName evidence="9">Cytochrome-c peroxidase</fullName>
    </submittedName>
</protein>
<keyword evidence="4" id="KW-0560">Oxidoreductase</keyword>
<dbReference type="Pfam" id="PF03150">
    <property type="entry name" value="CCP_MauG"/>
    <property type="match status" value="1"/>
</dbReference>
<evidence type="ECO:0000256" key="6">
    <source>
        <dbReference type="PROSITE-ProRule" id="PRU00433"/>
    </source>
</evidence>
<proteinExistence type="predicted"/>
<comment type="caution">
    <text evidence="9">The sequence shown here is derived from an EMBL/GenBank/DDBJ whole genome shotgun (WGS) entry which is preliminary data.</text>
</comment>
<dbReference type="RefSeq" id="WP_379899796.1">
    <property type="nucleotide sequence ID" value="NZ_JBHRTR010000023.1"/>
</dbReference>
<evidence type="ECO:0000256" key="1">
    <source>
        <dbReference type="ARBA" id="ARBA00004196"/>
    </source>
</evidence>
<keyword evidence="3 6" id="KW-0479">Metal-binding</keyword>
<evidence type="ECO:0000256" key="2">
    <source>
        <dbReference type="ARBA" id="ARBA00022617"/>
    </source>
</evidence>
<name>A0ABV7KZF4_9PROT</name>
<dbReference type="GO" id="GO:0004601">
    <property type="term" value="F:peroxidase activity"/>
    <property type="evidence" value="ECO:0007669"/>
    <property type="project" value="UniProtKB-KW"/>
</dbReference>
<keyword evidence="9" id="KW-0575">Peroxidase</keyword>
<evidence type="ECO:0000256" key="7">
    <source>
        <dbReference type="SAM" id="SignalP"/>
    </source>
</evidence>
<feature type="domain" description="Cytochrome c" evidence="8">
    <location>
        <begin position="235"/>
        <end position="392"/>
    </location>
</feature>
<evidence type="ECO:0000313" key="9">
    <source>
        <dbReference type="EMBL" id="MFC3227550.1"/>
    </source>
</evidence>
<feature type="signal peptide" evidence="7">
    <location>
        <begin position="1"/>
        <end position="21"/>
    </location>
</feature>
<sequence length="401" mass="42057">MTAAGALLALLLLAWPLGLLAGDETGEDPFAAFDAEARALILSHGPWPPAAGVDPGNRLSGDSAAIALGEHLFGLRSLSRDGLFSCADCHDPASGFDDGRAVGAARPQPGAAGPPVLDRNTPGLWDARFQRWFGWGGATDSLWAASLRAMTAPREMAATAAEIRAALAADRQAADGFAALFDATPAALPAEEAMVLSAKAIAAYLETLVSPRTPFDEFRDALARGDRVAGRAYPAAARRGLALFVGAGRCSLCHFGPTFSNGEFADIGMPFFLPGGGVDRGRYGGIQELRASPYSLAGRFNDDAAGRSAWATEGVVLEHRNFGEFQVPSLRGLGATAPYMHDGSLPDLESVVRHYSDLDMERLHADGEAILRPLHLSDGQIADLVAFLRTLEPAGEAPLAD</sequence>
<evidence type="ECO:0000256" key="5">
    <source>
        <dbReference type="ARBA" id="ARBA00023004"/>
    </source>
</evidence>
<dbReference type="PANTHER" id="PTHR30600">
    <property type="entry name" value="CYTOCHROME C PEROXIDASE-RELATED"/>
    <property type="match status" value="1"/>
</dbReference>
<evidence type="ECO:0000256" key="3">
    <source>
        <dbReference type="ARBA" id="ARBA00022723"/>
    </source>
</evidence>
<reference evidence="10" key="1">
    <citation type="journal article" date="2019" name="Int. J. Syst. Evol. Microbiol.">
        <title>The Global Catalogue of Microorganisms (GCM) 10K type strain sequencing project: providing services to taxonomists for standard genome sequencing and annotation.</title>
        <authorList>
            <consortium name="The Broad Institute Genomics Platform"/>
            <consortium name="The Broad Institute Genome Sequencing Center for Infectious Disease"/>
            <person name="Wu L."/>
            <person name="Ma J."/>
        </authorList>
    </citation>
    <scope>NUCLEOTIDE SEQUENCE [LARGE SCALE GENOMIC DNA]</scope>
    <source>
        <strain evidence="10">KCTC 42964</strain>
    </source>
</reference>
<comment type="subcellular location">
    <subcellularLocation>
        <location evidence="1">Cell envelope</location>
    </subcellularLocation>
</comment>
<evidence type="ECO:0000259" key="8">
    <source>
        <dbReference type="PROSITE" id="PS51007"/>
    </source>
</evidence>
<dbReference type="EMBL" id="JBHRTR010000023">
    <property type="protein sequence ID" value="MFC3227550.1"/>
    <property type="molecule type" value="Genomic_DNA"/>
</dbReference>
<keyword evidence="10" id="KW-1185">Reference proteome</keyword>
<accession>A0ABV7KZF4</accession>
<feature type="domain" description="Cytochrome c" evidence="8">
    <location>
        <begin position="64"/>
        <end position="209"/>
    </location>
</feature>
<dbReference type="InterPro" id="IPR009056">
    <property type="entry name" value="Cyt_c-like_dom"/>
</dbReference>
<keyword evidence="5 6" id="KW-0408">Iron</keyword>
<dbReference type="Proteomes" id="UP001595528">
    <property type="component" value="Unassembled WGS sequence"/>
</dbReference>
<dbReference type="InterPro" id="IPR051395">
    <property type="entry name" value="Cytochrome_c_Peroxidase/MauG"/>
</dbReference>
<dbReference type="SUPFAM" id="SSF46626">
    <property type="entry name" value="Cytochrome c"/>
    <property type="match status" value="2"/>
</dbReference>
<keyword evidence="7" id="KW-0732">Signal</keyword>
<dbReference type="Pfam" id="PF21419">
    <property type="entry name" value="RoxA-like_Cyt-c"/>
    <property type="match status" value="1"/>
</dbReference>
<gene>
    <name evidence="9" type="ORF">ACFOGJ_09930</name>
</gene>
<dbReference type="PROSITE" id="PS51007">
    <property type="entry name" value="CYTC"/>
    <property type="match status" value="2"/>
</dbReference>
<dbReference type="Gene3D" id="1.10.760.10">
    <property type="entry name" value="Cytochrome c-like domain"/>
    <property type="match status" value="2"/>
</dbReference>
<keyword evidence="2 6" id="KW-0349">Heme</keyword>
<feature type="chain" id="PRO_5045848670" evidence="7">
    <location>
        <begin position="22"/>
        <end position="401"/>
    </location>
</feature>